<dbReference type="EC" id="2.7.7.65" evidence="1"/>
<dbReference type="EMBL" id="FR695866">
    <property type="protein sequence ID" value="CBX27666.1"/>
    <property type="molecule type" value="Genomic_DNA"/>
</dbReference>
<evidence type="ECO:0000259" key="6">
    <source>
        <dbReference type="PROSITE" id="PS50887"/>
    </source>
</evidence>
<dbReference type="Gene3D" id="3.30.70.270">
    <property type="match status" value="1"/>
</dbReference>
<comment type="catalytic activity">
    <reaction evidence="2">
        <text>2 GTP = 3',3'-c-di-GMP + 2 diphosphate</text>
        <dbReference type="Rhea" id="RHEA:24898"/>
        <dbReference type="ChEBI" id="CHEBI:33019"/>
        <dbReference type="ChEBI" id="CHEBI:37565"/>
        <dbReference type="ChEBI" id="CHEBI:58805"/>
        <dbReference type="EC" id="2.7.7.65"/>
    </reaction>
</comment>
<dbReference type="PANTHER" id="PTHR45138:SF9">
    <property type="entry name" value="DIGUANYLATE CYCLASE DGCM-RELATED"/>
    <property type="match status" value="1"/>
</dbReference>
<reference evidence="7" key="1">
    <citation type="journal article" date="2011" name="Environ. Microbiol.">
        <title>Genomic insights into the metabolic potential of the polycyclic aromatic hydrocarbon degrading sulfate-reducing Deltaproteobacterium N47.</title>
        <authorList>
            <person name="Bergmann F."/>
            <person name="Selesi D."/>
            <person name="Weinmaier T."/>
            <person name="Tischler P."/>
            <person name="Rattei T."/>
            <person name="Meckenstock R.U."/>
        </authorList>
    </citation>
    <scope>NUCLEOTIDE SEQUENCE</scope>
</reference>
<dbReference type="SUPFAM" id="SSF52172">
    <property type="entry name" value="CheY-like"/>
    <property type="match status" value="1"/>
</dbReference>
<dbReference type="GO" id="GO:0005886">
    <property type="term" value="C:plasma membrane"/>
    <property type="evidence" value="ECO:0007669"/>
    <property type="project" value="TreeGrafter"/>
</dbReference>
<dbReference type="Pfam" id="PF00990">
    <property type="entry name" value="GGDEF"/>
    <property type="match status" value="1"/>
</dbReference>
<dbReference type="FunFam" id="3.30.70.270:FF:000001">
    <property type="entry name" value="Diguanylate cyclase domain protein"/>
    <property type="match status" value="1"/>
</dbReference>
<protein>
    <recommendedName>
        <fullName evidence="1">diguanylate cyclase</fullName>
        <ecNumber evidence="1">2.7.7.65</ecNumber>
    </recommendedName>
</protein>
<feature type="coiled-coil region" evidence="4">
    <location>
        <begin position="144"/>
        <end position="171"/>
    </location>
</feature>
<keyword evidence="3" id="KW-0597">Phosphoprotein</keyword>
<dbReference type="InterPro" id="IPR050469">
    <property type="entry name" value="Diguanylate_Cyclase"/>
</dbReference>
<dbReference type="GO" id="GO:1902201">
    <property type="term" value="P:negative regulation of bacterial-type flagellum-dependent cell motility"/>
    <property type="evidence" value="ECO:0007669"/>
    <property type="project" value="TreeGrafter"/>
</dbReference>
<dbReference type="InterPro" id="IPR029787">
    <property type="entry name" value="Nucleotide_cyclase"/>
</dbReference>
<evidence type="ECO:0000256" key="2">
    <source>
        <dbReference type="ARBA" id="ARBA00034247"/>
    </source>
</evidence>
<evidence type="ECO:0000313" key="7">
    <source>
        <dbReference type="EMBL" id="CBX27666.1"/>
    </source>
</evidence>
<accession>E1YAS2</accession>
<name>E1YAS2_9BACT</name>
<feature type="domain" description="Response regulatory" evidence="5">
    <location>
        <begin position="14"/>
        <end position="131"/>
    </location>
</feature>
<dbReference type="PROSITE" id="PS50110">
    <property type="entry name" value="RESPONSE_REGULATORY"/>
    <property type="match status" value="1"/>
</dbReference>
<dbReference type="GO" id="GO:0043709">
    <property type="term" value="P:cell adhesion involved in single-species biofilm formation"/>
    <property type="evidence" value="ECO:0007669"/>
    <property type="project" value="TreeGrafter"/>
</dbReference>
<dbReference type="SUPFAM" id="SSF55073">
    <property type="entry name" value="Nucleotide cyclase"/>
    <property type="match status" value="1"/>
</dbReference>
<evidence type="ECO:0000256" key="4">
    <source>
        <dbReference type="SAM" id="Coils"/>
    </source>
</evidence>
<evidence type="ECO:0000259" key="5">
    <source>
        <dbReference type="PROSITE" id="PS50110"/>
    </source>
</evidence>
<dbReference type="InterPro" id="IPR000160">
    <property type="entry name" value="GGDEF_dom"/>
</dbReference>
<dbReference type="PANTHER" id="PTHR45138">
    <property type="entry name" value="REGULATORY COMPONENTS OF SENSORY TRANSDUCTION SYSTEM"/>
    <property type="match status" value="1"/>
</dbReference>
<evidence type="ECO:0000256" key="3">
    <source>
        <dbReference type="PROSITE-ProRule" id="PRU00169"/>
    </source>
</evidence>
<gene>
    <name evidence="7" type="ORF">N47_H24880</name>
</gene>
<dbReference type="PROSITE" id="PS50887">
    <property type="entry name" value="GGDEF"/>
    <property type="match status" value="1"/>
</dbReference>
<proteinExistence type="predicted"/>
<dbReference type="AlphaFoldDB" id="E1YAS2"/>
<feature type="modified residue" description="4-aspartylphosphate" evidence="3">
    <location>
        <position position="63"/>
    </location>
</feature>
<dbReference type="SMART" id="SM00267">
    <property type="entry name" value="GGDEF"/>
    <property type="match status" value="1"/>
</dbReference>
<dbReference type="InterPro" id="IPR043128">
    <property type="entry name" value="Rev_trsase/Diguanyl_cyclase"/>
</dbReference>
<dbReference type="InterPro" id="IPR011006">
    <property type="entry name" value="CheY-like_superfamily"/>
</dbReference>
<feature type="domain" description="GGDEF" evidence="6">
    <location>
        <begin position="202"/>
        <end position="339"/>
    </location>
</feature>
<dbReference type="SMART" id="SM00448">
    <property type="entry name" value="REC"/>
    <property type="match status" value="1"/>
</dbReference>
<dbReference type="NCBIfam" id="TIGR00254">
    <property type="entry name" value="GGDEF"/>
    <property type="match status" value="1"/>
</dbReference>
<dbReference type="GO" id="GO:0052621">
    <property type="term" value="F:diguanylate cyclase activity"/>
    <property type="evidence" value="ECO:0007669"/>
    <property type="project" value="UniProtKB-EC"/>
</dbReference>
<dbReference type="InterPro" id="IPR001789">
    <property type="entry name" value="Sig_transdc_resp-reg_receiver"/>
</dbReference>
<dbReference type="Gene3D" id="3.40.50.2300">
    <property type="match status" value="1"/>
</dbReference>
<sequence length="347" mass="39090">MRRRFIMAERENANILIVDDRPENLIALEALLENPELNIVKALSGNEALGLVLEYDFALVLLDVQMPEMDGYETAKLMRGIKRSKNVPIIFLTAISGEQKHLLRGYEAGAVDFLFKPIEPNILMSKVKIFLELYNQKRLINDQSLELKKNIEELLLVKKELEKTNKILQDISSIDGLTSIPNRRCFDDFVNREWKSAVRKSTSLSFIMIDIDNFKAYNDNYGHQEGDECLKQIGKVLKEAVKRPQDLVARYGGEEFIAALVDTDPNGASTVAERICSKVKALNIPHAFSPTANIVTISMGIAGGIPNRESLPGSFITMADKALYLAKKEGRNQIRLFSETEENSQID</sequence>
<keyword evidence="4" id="KW-0175">Coiled coil</keyword>
<dbReference type="GO" id="GO:0000160">
    <property type="term" value="P:phosphorelay signal transduction system"/>
    <property type="evidence" value="ECO:0007669"/>
    <property type="project" value="InterPro"/>
</dbReference>
<evidence type="ECO:0000256" key="1">
    <source>
        <dbReference type="ARBA" id="ARBA00012528"/>
    </source>
</evidence>
<organism evidence="7">
    <name type="scientific">uncultured Desulfobacterium sp</name>
    <dbReference type="NCBI Taxonomy" id="201089"/>
    <lineage>
        <taxon>Bacteria</taxon>
        <taxon>Pseudomonadati</taxon>
        <taxon>Thermodesulfobacteriota</taxon>
        <taxon>Desulfobacteria</taxon>
        <taxon>Desulfobacterales</taxon>
        <taxon>Desulfobacteriaceae</taxon>
        <taxon>Desulfobacterium</taxon>
        <taxon>environmental samples</taxon>
    </lineage>
</organism>
<dbReference type="Pfam" id="PF00072">
    <property type="entry name" value="Response_reg"/>
    <property type="match status" value="1"/>
</dbReference>
<dbReference type="CDD" id="cd01949">
    <property type="entry name" value="GGDEF"/>
    <property type="match status" value="1"/>
</dbReference>